<evidence type="ECO:0000313" key="1">
    <source>
        <dbReference type="EMBL" id="KAJ1126474.1"/>
    </source>
</evidence>
<name>A0AAV7PH11_PLEWA</name>
<dbReference type="AlphaFoldDB" id="A0AAV7PH11"/>
<protein>
    <submittedName>
        <fullName evidence="1">Uncharacterized protein</fullName>
    </submittedName>
</protein>
<gene>
    <name evidence="1" type="ORF">NDU88_004881</name>
</gene>
<organism evidence="1 2">
    <name type="scientific">Pleurodeles waltl</name>
    <name type="common">Iberian ribbed newt</name>
    <dbReference type="NCBI Taxonomy" id="8319"/>
    <lineage>
        <taxon>Eukaryota</taxon>
        <taxon>Metazoa</taxon>
        <taxon>Chordata</taxon>
        <taxon>Craniata</taxon>
        <taxon>Vertebrata</taxon>
        <taxon>Euteleostomi</taxon>
        <taxon>Amphibia</taxon>
        <taxon>Batrachia</taxon>
        <taxon>Caudata</taxon>
        <taxon>Salamandroidea</taxon>
        <taxon>Salamandridae</taxon>
        <taxon>Pleurodelinae</taxon>
        <taxon>Pleurodeles</taxon>
    </lineage>
</organism>
<feature type="non-terminal residue" evidence="1">
    <location>
        <position position="1"/>
    </location>
</feature>
<feature type="non-terminal residue" evidence="1">
    <location>
        <position position="159"/>
    </location>
</feature>
<keyword evidence="2" id="KW-1185">Reference proteome</keyword>
<proteinExistence type="predicted"/>
<dbReference type="Proteomes" id="UP001066276">
    <property type="component" value="Chromosome 7"/>
</dbReference>
<dbReference type="EMBL" id="JANPWB010000011">
    <property type="protein sequence ID" value="KAJ1126474.1"/>
    <property type="molecule type" value="Genomic_DNA"/>
</dbReference>
<evidence type="ECO:0000313" key="2">
    <source>
        <dbReference type="Proteomes" id="UP001066276"/>
    </source>
</evidence>
<comment type="caution">
    <text evidence="1">The sequence shown here is derived from an EMBL/GenBank/DDBJ whole genome shotgun (WGS) entry which is preliminary data.</text>
</comment>
<accession>A0AAV7PH11</accession>
<reference evidence="1" key="1">
    <citation type="journal article" date="2022" name="bioRxiv">
        <title>Sequencing and chromosome-scale assembly of the giantPleurodeles waltlgenome.</title>
        <authorList>
            <person name="Brown T."/>
            <person name="Elewa A."/>
            <person name="Iarovenko S."/>
            <person name="Subramanian E."/>
            <person name="Araus A.J."/>
            <person name="Petzold A."/>
            <person name="Susuki M."/>
            <person name="Suzuki K.-i.T."/>
            <person name="Hayashi T."/>
            <person name="Toyoda A."/>
            <person name="Oliveira C."/>
            <person name="Osipova E."/>
            <person name="Leigh N.D."/>
            <person name="Simon A."/>
            <person name="Yun M.H."/>
        </authorList>
    </citation>
    <scope>NUCLEOTIDE SEQUENCE</scope>
    <source>
        <strain evidence="1">20211129_DDA</strain>
        <tissue evidence="1">Liver</tissue>
    </source>
</reference>
<sequence length="159" mass="18217">GHAQDLIAGKKKECNLQCAELEREIAVLEAHYHTEGEVEGGLLHLLHLKWQDLHTLAEQHAWAYTLASQSQLYDVDDKDNKLLVWLDRRDRERSWVREIWNKEGAPCRSNEAIAEAFATYHEGVYALATQMTVADCRDLLRDIPLPELSEQERGALDAE</sequence>